<dbReference type="EMBL" id="JBHLXP010000005">
    <property type="protein sequence ID" value="MFC0050248.1"/>
    <property type="molecule type" value="Genomic_DNA"/>
</dbReference>
<gene>
    <name evidence="1" type="ORF">ACFFJP_18255</name>
</gene>
<accession>A0ABV6BJK5</accession>
<dbReference type="Proteomes" id="UP001589813">
    <property type="component" value="Unassembled WGS sequence"/>
</dbReference>
<comment type="caution">
    <text evidence="1">The sequence shown here is derived from an EMBL/GenBank/DDBJ whole genome shotgun (WGS) entry which is preliminary data.</text>
</comment>
<evidence type="ECO:0000313" key="1">
    <source>
        <dbReference type="EMBL" id="MFC0050248.1"/>
    </source>
</evidence>
<organism evidence="1 2">
    <name type="scientific">Rheinheimera tilapiae</name>
    <dbReference type="NCBI Taxonomy" id="875043"/>
    <lineage>
        <taxon>Bacteria</taxon>
        <taxon>Pseudomonadati</taxon>
        <taxon>Pseudomonadota</taxon>
        <taxon>Gammaproteobacteria</taxon>
        <taxon>Chromatiales</taxon>
        <taxon>Chromatiaceae</taxon>
        <taxon>Rheinheimera</taxon>
    </lineage>
</organism>
<name>A0ABV6BJK5_9GAMM</name>
<protein>
    <submittedName>
        <fullName evidence="1">Uncharacterized protein</fullName>
    </submittedName>
</protein>
<keyword evidence="2" id="KW-1185">Reference proteome</keyword>
<sequence length="91" mass="10100">MSTLPSSQKLLRVFATTEHFGVVADTPFGCGYRLQGLEVAVSFFGHHVYFTSGDAVLVLTETGSCKLERPDAVDNLYLMQLIETVDQRYNP</sequence>
<reference evidence="1 2" key="1">
    <citation type="submission" date="2024-09" db="EMBL/GenBank/DDBJ databases">
        <authorList>
            <person name="Sun Q."/>
            <person name="Mori K."/>
        </authorList>
    </citation>
    <scope>NUCLEOTIDE SEQUENCE [LARGE SCALE GENOMIC DNA]</scope>
    <source>
        <strain evidence="1 2">KCTC 23315</strain>
    </source>
</reference>
<evidence type="ECO:0000313" key="2">
    <source>
        <dbReference type="Proteomes" id="UP001589813"/>
    </source>
</evidence>
<proteinExistence type="predicted"/>
<dbReference type="RefSeq" id="WP_377247676.1">
    <property type="nucleotide sequence ID" value="NZ_JBHLXP010000005.1"/>
</dbReference>